<sequence length="334" mass="38120">MAGVKPPPDPARDSRALDVLYPPPPWRWDQRRALWRHWVRDPAWGLLDYSVHHLMRLLPSQAVSSMGATLGHHLGRRRPADRARALLRHLRPEAADAEIERLLDAHWVHIGRCFAEFSAQYRFLLEDRIEIEGREVIDCLRQAGRPIIVAGLHVGNWEMVHLGLAKVGLPFHAIFQRLPNRFRMRIAFRMRNLGRRFADAPISNPILPTLDAAFHAHRLLAGGHSALLYYVDEYWEGRVHAPRFGRAPKPDGNIMRAVRLAAHTGAAIVPCYALRIAEGPRFRLTFLPPVDVGPPGRGRQGMLDDMALLDAAIEPVVRAHPEQWFMLHAFRFDR</sequence>
<evidence type="ECO:0000256" key="3">
    <source>
        <dbReference type="ARBA" id="ARBA00022519"/>
    </source>
</evidence>
<evidence type="ECO:0000256" key="6">
    <source>
        <dbReference type="ARBA" id="ARBA00023315"/>
    </source>
</evidence>
<keyword evidence="5" id="KW-0472">Membrane</keyword>
<keyword evidence="8" id="KW-1185">Reference proteome</keyword>
<dbReference type="InterPro" id="IPR004960">
    <property type="entry name" value="LipA_acyltrans"/>
</dbReference>
<dbReference type="Proteomes" id="UP000199473">
    <property type="component" value="Unassembled WGS sequence"/>
</dbReference>
<evidence type="ECO:0000256" key="1">
    <source>
        <dbReference type="ARBA" id="ARBA00004533"/>
    </source>
</evidence>
<dbReference type="Pfam" id="PF03279">
    <property type="entry name" value="Lip_A_acyltrans"/>
    <property type="match status" value="1"/>
</dbReference>
<keyword evidence="4 7" id="KW-0808">Transferase</keyword>
<evidence type="ECO:0000256" key="2">
    <source>
        <dbReference type="ARBA" id="ARBA00022475"/>
    </source>
</evidence>
<keyword evidence="6" id="KW-0012">Acyltransferase</keyword>
<accession>A0A1I4AV93</accession>
<dbReference type="GO" id="GO:0005886">
    <property type="term" value="C:plasma membrane"/>
    <property type="evidence" value="ECO:0007669"/>
    <property type="project" value="UniProtKB-SubCell"/>
</dbReference>
<reference evidence="7 8" key="1">
    <citation type="submission" date="2016-10" db="EMBL/GenBank/DDBJ databases">
        <authorList>
            <person name="de Groot N.N."/>
        </authorList>
    </citation>
    <scope>NUCLEOTIDE SEQUENCE [LARGE SCALE GENOMIC DNA]</scope>
    <source>
        <strain evidence="7 8">DSM 19981</strain>
    </source>
</reference>
<dbReference type="CDD" id="cd07984">
    <property type="entry name" value="LPLAT_LABLAT-like"/>
    <property type="match status" value="1"/>
</dbReference>
<dbReference type="EMBL" id="FOSQ01000004">
    <property type="protein sequence ID" value="SFK59867.1"/>
    <property type="molecule type" value="Genomic_DNA"/>
</dbReference>
<dbReference type="AlphaFoldDB" id="A0A1I4AV93"/>
<evidence type="ECO:0000256" key="5">
    <source>
        <dbReference type="ARBA" id="ARBA00023136"/>
    </source>
</evidence>
<organism evidence="7 8">
    <name type="scientific">Falsiroseomonas stagni DSM 19981</name>
    <dbReference type="NCBI Taxonomy" id="1123062"/>
    <lineage>
        <taxon>Bacteria</taxon>
        <taxon>Pseudomonadati</taxon>
        <taxon>Pseudomonadota</taxon>
        <taxon>Alphaproteobacteria</taxon>
        <taxon>Acetobacterales</taxon>
        <taxon>Roseomonadaceae</taxon>
        <taxon>Falsiroseomonas</taxon>
    </lineage>
</organism>
<dbReference type="GO" id="GO:0016746">
    <property type="term" value="F:acyltransferase activity"/>
    <property type="evidence" value="ECO:0007669"/>
    <property type="project" value="UniProtKB-KW"/>
</dbReference>
<evidence type="ECO:0000256" key="4">
    <source>
        <dbReference type="ARBA" id="ARBA00022679"/>
    </source>
</evidence>
<comment type="subcellular location">
    <subcellularLocation>
        <location evidence="1">Cell inner membrane</location>
    </subcellularLocation>
</comment>
<evidence type="ECO:0000313" key="8">
    <source>
        <dbReference type="Proteomes" id="UP000199473"/>
    </source>
</evidence>
<dbReference type="GO" id="GO:0009247">
    <property type="term" value="P:glycolipid biosynthetic process"/>
    <property type="evidence" value="ECO:0007669"/>
    <property type="project" value="UniProtKB-ARBA"/>
</dbReference>
<name>A0A1I4AV93_9PROT</name>
<keyword evidence="3" id="KW-0997">Cell inner membrane</keyword>
<dbReference type="OrthoDB" id="7463125at2"/>
<dbReference type="STRING" id="1123062.SAMN02745775_104171"/>
<dbReference type="PANTHER" id="PTHR30606">
    <property type="entry name" value="LIPID A BIOSYNTHESIS LAUROYL ACYLTRANSFERASE"/>
    <property type="match status" value="1"/>
</dbReference>
<dbReference type="PANTHER" id="PTHR30606:SF9">
    <property type="entry name" value="LIPID A BIOSYNTHESIS LAUROYLTRANSFERASE"/>
    <property type="match status" value="1"/>
</dbReference>
<keyword evidence="2" id="KW-1003">Cell membrane</keyword>
<protein>
    <submittedName>
        <fullName evidence="7">KDO2-lipid IV(A) lauroyltransferase</fullName>
    </submittedName>
</protein>
<evidence type="ECO:0000313" key="7">
    <source>
        <dbReference type="EMBL" id="SFK59867.1"/>
    </source>
</evidence>
<gene>
    <name evidence="7" type="ORF">SAMN02745775_104171</name>
</gene>
<proteinExistence type="predicted"/>